<accession>A0A174T6L9</accession>
<protein>
    <submittedName>
        <fullName evidence="1">Uncharacterized protein</fullName>
    </submittedName>
</protein>
<dbReference type="AlphaFoldDB" id="A0A174T6L9"/>
<evidence type="ECO:0000313" key="1">
    <source>
        <dbReference type="EMBL" id="CUQ02489.1"/>
    </source>
</evidence>
<name>A0A174T6L9_FLAPL</name>
<dbReference type="Proteomes" id="UP000095746">
    <property type="component" value="Unassembled WGS sequence"/>
</dbReference>
<gene>
    <name evidence="1" type="ORF">ERS852411_03885</name>
</gene>
<dbReference type="EMBL" id="CYZT01000626">
    <property type="protein sequence ID" value="CUQ02489.1"/>
    <property type="molecule type" value="Genomic_DNA"/>
</dbReference>
<sequence>MPSKMLVSMPGPRVMAMGAPWLTTGWPGLRPAVSS</sequence>
<organism evidence="1 2">
    <name type="scientific">Flavonifractor plautii</name>
    <name type="common">Fusobacterium plautii</name>
    <dbReference type="NCBI Taxonomy" id="292800"/>
    <lineage>
        <taxon>Bacteria</taxon>
        <taxon>Bacillati</taxon>
        <taxon>Bacillota</taxon>
        <taxon>Clostridia</taxon>
        <taxon>Eubacteriales</taxon>
        <taxon>Oscillospiraceae</taxon>
        <taxon>Flavonifractor</taxon>
    </lineage>
</organism>
<evidence type="ECO:0000313" key="2">
    <source>
        <dbReference type="Proteomes" id="UP000095746"/>
    </source>
</evidence>
<proteinExistence type="predicted"/>
<reference evidence="1 2" key="1">
    <citation type="submission" date="2015-09" db="EMBL/GenBank/DDBJ databases">
        <authorList>
            <consortium name="Pathogen Informatics"/>
        </authorList>
    </citation>
    <scope>NUCLEOTIDE SEQUENCE [LARGE SCALE GENOMIC DNA]</scope>
    <source>
        <strain evidence="1 2">2789STDY5608854</strain>
    </source>
</reference>